<sequence length="335" mass="34842">MVLKVISALALVAIGALLLIVAWPSLFGLTLAPYVAQLVALRSLVAVIALVAAAVTLIVAVASRRARRFAGALAVMLVAFAGLNVAVQSVRGLGGAPVPEVAAEGEWTVVAWNTLGEAVDADLIAALALDEQADVVVLPETRAATAEQAAILMREAGRPMWVYTVAFDEVAAARSTSVLVSAEIGQYEIDDTVGNTQVLPSVVLRPLDHDGPTIIGVHPVAPIPVQLDNWRADLAWLDEVCQGERIILAGDLNATPDHFAARDNADGVGDCVSAALTTGSGAVGTWPTGLHPLLGAPIDHIMSTPDMPATSFEVLRGLDVGNSDHRPIVARILVN</sequence>
<keyword evidence="1" id="KW-1133">Transmembrane helix</keyword>
<keyword evidence="1" id="KW-0472">Membrane</keyword>
<evidence type="ECO:0000313" key="3">
    <source>
        <dbReference type="EMBL" id="RZS57499.1"/>
    </source>
</evidence>
<evidence type="ECO:0000259" key="2">
    <source>
        <dbReference type="Pfam" id="PF03372"/>
    </source>
</evidence>
<dbReference type="EMBL" id="SGWW01000002">
    <property type="protein sequence ID" value="RZS57499.1"/>
    <property type="molecule type" value="Genomic_DNA"/>
</dbReference>
<dbReference type="InterPro" id="IPR036691">
    <property type="entry name" value="Endo/exonu/phosph_ase_sf"/>
</dbReference>
<name>A0A4Q7LUR2_9MICO</name>
<feature type="domain" description="Endonuclease/exonuclease/phosphatase" evidence="2">
    <location>
        <begin position="111"/>
        <end position="319"/>
    </location>
</feature>
<accession>A0A4Q7LUR2</accession>
<dbReference type="Pfam" id="PF03372">
    <property type="entry name" value="Exo_endo_phos"/>
    <property type="match status" value="1"/>
</dbReference>
<keyword evidence="3" id="KW-0378">Hydrolase</keyword>
<evidence type="ECO:0000313" key="4">
    <source>
        <dbReference type="Proteomes" id="UP000293519"/>
    </source>
</evidence>
<feature type="transmembrane region" description="Helical" evidence="1">
    <location>
        <begin position="44"/>
        <end position="62"/>
    </location>
</feature>
<dbReference type="SUPFAM" id="SSF56219">
    <property type="entry name" value="DNase I-like"/>
    <property type="match status" value="1"/>
</dbReference>
<protein>
    <submittedName>
        <fullName evidence="3">Endonuclease/exonuclease/phosphatase (EEP) superfamily protein YafD</fullName>
    </submittedName>
</protein>
<keyword evidence="3" id="KW-0269">Exonuclease</keyword>
<comment type="caution">
    <text evidence="3">The sequence shown here is derived from an EMBL/GenBank/DDBJ whole genome shotgun (WGS) entry which is preliminary data.</text>
</comment>
<dbReference type="Proteomes" id="UP000293519">
    <property type="component" value="Unassembled WGS sequence"/>
</dbReference>
<dbReference type="InterPro" id="IPR005135">
    <property type="entry name" value="Endo/exonuclease/phosphatase"/>
</dbReference>
<feature type="transmembrane region" description="Helical" evidence="1">
    <location>
        <begin position="69"/>
        <end position="87"/>
    </location>
</feature>
<organism evidence="3 4">
    <name type="scientific">Microcella putealis</name>
    <dbReference type="NCBI Taxonomy" id="337005"/>
    <lineage>
        <taxon>Bacteria</taxon>
        <taxon>Bacillati</taxon>
        <taxon>Actinomycetota</taxon>
        <taxon>Actinomycetes</taxon>
        <taxon>Micrococcales</taxon>
        <taxon>Microbacteriaceae</taxon>
        <taxon>Microcella</taxon>
    </lineage>
</organism>
<keyword evidence="3" id="KW-0255">Endonuclease</keyword>
<dbReference type="AlphaFoldDB" id="A0A4Q7LUR2"/>
<gene>
    <name evidence="3" type="ORF">EV141_1212</name>
</gene>
<keyword evidence="3" id="KW-0540">Nuclease</keyword>
<proteinExistence type="predicted"/>
<dbReference type="RefSeq" id="WP_241969115.1">
    <property type="nucleotide sequence ID" value="NZ_SGWW01000002.1"/>
</dbReference>
<keyword evidence="1" id="KW-0812">Transmembrane</keyword>
<keyword evidence="4" id="KW-1185">Reference proteome</keyword>
<dbReference type="Gene3D" id="3.60.10.10">
    <property type="entry name" value="Endonuclease/exonuclease/phosphatase"/>
    <property type="match status" value="1"/>
</dbReference>
<dbReference type="GO" id="GO:0004527">
    <property type="term" value="F:exonuclease activity"/>
    <property type="evidence" value="ECO:0007669"/>
    <property type="project" value="UniProtKB-KW"/>
</dbReference>
<dbReference type="GO" id="GO:0004519">
    <property type="term" value="F:endonuclease activity"/>
    <property type="evidence" value="ECO:0007669"/>
    <property type="project" value="UniProtKB-KW"/>
</dbReference>
<evidence type="ECO:0000256" key="1">
    <source>
        <dbReference type="SAM" id="Phobius"/>
    </source>
</evidence>
<reference evidence="3 4" key="1">
    <citation type="journal article" date="2015" name="Stand. Genomic Sci.">
        <title>Genomic Encyclopedia of Bacterial and Archaeal Type Strains, Phase III: the genomes of soil and plant-associated and newly described type strains.</title>
        <authorList>
            <person name="Whitman W.B."/>
            <person name="Woyke T."/>
            <person name="Klenk H.P."/>
            <person name="Zhou Y."/>
            <person name="Lilburn T.G."/>
            <person name="Beck B.J."/>
            <person name="De Vos P."/>
            <person name="Vandamme P."/>
            <person name="Eisen J.A."/>
            <person name="Garrity G."/>
            <person name="Hugenholtz P."/>
            <person name="Kyrpides N.C."/>
        </authorList>
    </citation>
    <scope>NUCLEOTIDE SEQUENCE [LARGE SCALE GENOMIC DNA]</scope>
    <source>
        <strain evidence="3 4">CV2</strain>
    </source>
</reference>